<evidence type="ECO:0000313" key="3">
    <source>
        <dbReference type="Proteomes" id="UP001056386"/>
    </source>
</evidence>
<keyword evidence="3" id="KW-1185">Reference proteome</keyword>
<proteinExistence type="predicted"/>
<gene>
    <name evidence="1" type="ORF">NFI99_11430</name>
    <name evidence="2" type="ORF">NFI99_28015</name>
</gene>
<dbReference type="Proteomes" id="UP001056386">
    <property type="component" value="Chromosome 1"/>
</dbReference>
<protein>
    <submittedName>
        <fullName evidence="1">Uncharacterized protein</fullName>
    </submittedName>
</protein>
<evidence type="ECO:0000313" key="1">
    <source>
        <dbReference type="EMBL" id="USS42783.1"/>
    </source>
</evidence>
<accession>A0ABY5B6X1</accession>
<reference evidence="1" key="1">
    <citation type="submission" date="2022-06" db="EMBL/GenBank/DDBJ databases">
        <title>Draft genome sequence of Burkholderia glumae strain GR20004 isolated from rice panicle showing bacterial panicle blight.</title>
        <authorList>
            <person name="Choi S.Y."/>
            <person name="Lee Y.H."/>
        </authorList>
    </citation>
    <scope>NUCLEOTIDE SEQUENCE</scope>
    <source>
        <strain evidence="1">GR20004</strain>
    </source>
</reference>
<evidence type="ECO:0000313" key="2">
    <source>
        <dbReference type="EMBL" id="USS45425.1"/>
    </source>
</evidence>
<dbReference type="RefSeq" id="WP_186047699.1">
    <property type="nucleotide sequence ID" value="NZ_CP099583.1"/>
</dbReference>
<dbReference type="Proteomes" id="UP001056386">
    <property type="component" value="Chromosome 2"/>
</dbReference>
<dbReference type="EMBL" id="CP099587">
    <property type="protein sequence ID" value="USS45425.1"/>
    <property type="molecule type" value="Genomic_DNA"/>
</dbReference>
<sequence>MNQLDILELAAKAAGWESRRYTVRDLTVLHVRAHPDNAWRHFDSLTSAGDALELAAAARIDMLHSGDFAAAYAGTGAFRQFAHDDISESTDSHNPHDERTRAICRALTECAAKIGRDIGEPWWRTL</sequence>
<dbReference type="EMBL" id="CP099583">
    <property type="protein sequence ID" value="USS42783.1"/>
    <property type="molecule type" value="Genomic_DNA"/>
</dbReference>
<name>A0ABY5B6X1_BURGL</name>
<organism evidence="1 3">
    <name type="scientific">Burkholderia glumae</name>
    <name type="common">Pseudomonas glumae</name>
    <dbReference type="NCBI Taxonomy" id="337"/>
    <lineage>
        <taxon>Bacteria</taxon>
        <taxon>Pseudomonadati</taxon>
        <taxon>Pseudomonadota</taxon>
        <taxon>Betaproteobacteria</taxon>
        <taxon>Burkholderiales</taxon>
        <taxon>Burkholderiaceae</taxon>
        <taxon>Burkholderia</taxon>
    </lineage>
</organism>